<organism evidence="1 2">
    <name type="scientific">Sphingobacterium gobiense</name>
    <dbReference type="NCBI Taxonomy" id="1382456"/>
    <lineage>
        <taxon>Bacteria</taxon>
        <taxon>Pseudomonadati</taxon>
        <taxon>Bacteroidota</taxon>
        <taxon>Sphingobacteriia</taxon>
        <taxon>Sphingobacteriales</taxon>
        <taxon>Sphingobacteriaceae</taxon>
        <taxon>Sphingobacterium</taxon>
    </lineage>
</organism>
<comment type="caution">
    <text evidence="1">The sequence shown here is derived from an EMBL/GenBank/DDBJ whole genome shotgun (WGS) entry which is preliminary data.</text>
</comment>
<sequence length="64" mass="7584">MRAGKTYTPSGTDLQLIRKNADYTVFYDGFTVRFASPHSREKNRPKNFIEKQYFRFTGNLFARK</sequence>
<gene>
    <name evidence="1" type="ORF">C5749_01755</name>
</gene>
<proteinExistence type="predicted"/>
<reference evidence="1 2" key="1">
    <citation type="submission" date="2018-02" db="EMBL/GenBank/DDBJ databases">
        <title>The draft genome of Sphingobacterium gobiense H7.</title>
        <authorList>
            <person name="Li L."/>
            <person name="Liu L."/>
            <person name="Zhang X."/>
            <person name="Wang T."/>
            <person name="Liang L."/>
        </authorList>
    </citation>
    <scope>NUCLEOTIDE SEQUENCE [LARGE SCALE GENOMIC DNA]</scope>
    <source>
        <strain evidence="1 2">ACCC 05757</strain>
    </source>
</reference>
<dbReference type="EMBL" id="PVBS01000001">
    <property type="protein sequence ID" value="PRD56040.1"/>
    <property type="molecule type" value="Genomic_DNA"/>
</dbReference>
<evidence type="ECO:0000313" key="1">
    <source>
        <dbReference type="EMBL" id="PRD56040.1"/>
    </source>
</evidence>
<dbReference type="Proteomes" id="UP000238642">
    <property type="component" value="Unassembled WGS sequence"/>
</dbReference>
<accession>A0A2S9JS14</accession>
<protein>
    <submittedName>
        <fullName evidence="1">Uncharacterized protein</fullName>
    </submittedName>
</protein>
<evidence type="ECO:0000313" key="2">
    <source>
        <dbReference type="Proteomes" id="UP000238642"/>
    </source>
</evidence>
<keyword evidence="2" id="KW-1185">Reference proteome</keyword>
<dbReference type="AlphaFoldDB" id="A0A2S9JS14"/>
<name>A0A2S9JS14_9SPHI</name>